<dbReference type="Gene3D" id="3.30.70.270">
    <property type="match status" value="1"/>
</dbReference>
<dbReference type="Gene3D" id="2.40.70.10">
    <property type="entry name" value="Acid Proteases"/>
    <property type="match status" value="1"/>
</dbReference>
<name>A0A1U8NVX1_GOSHI</name>
<feature type="domain" description="Reverse transcriptase" evidence="1">
    <location>
        <begin position="107"/>
        <end position="253"/>
    </location>
</feature>
<dbReference type="CDD" id="cd01647">
    <property type="entry name" value="RT_LTR"/>
    <property type="match status" value="1"/>
</dbReference>
<evidence type="ECO:0000313" key="3">
    <source>
        <dbReference type="RefSeq" id="XP_016743005.1"/>
    </source>
</evidence>
<reference evidence="2" key="1">
    <citation type="journal article" date="2020" name="Nat. Genet.">
        <title>Genomic diversifications of five Gossypium allopolyploid species and their impact on cotton improvement.</title>
        <authorList>
            <person name="Chen Z.J."/>
            <person name="Sreedasyam A."/>
            <person name="Ando A."/>
            <person name="Song Q."/>
            <person name="De Santiago L.M."/>
            <person name="Hulse-Kemp A.M."/>
            <person name="Ding M."/>
            <person name="Ye W."/>
            <person name="Kirkbride R.C."/>
            <person name="Jenkins J."/>
            <person name="Plott C."/>
            <person name="Lovell J."/>
            <person name="Lin Y.M."/>
            <person name="Vaughn R."/>
            <person name="Liu B."/>
            <person name="Simpson S."/>
            <person name="Scheffler B.E."/>
            <person name="Wen L."/>
            <person name="Saski C.A."/>
            <person name="Grover C.E."/>
            <person name="Hu G."/>
            <person name="Conover J.L."/>
            <person name="Carlson J.W."/>
            <person name="Shu S."/>
            <person name="Boston L.B."/>
            <person name="Williams M."/>
            <person name="Peterson D.G."/>
            <person name="McGee K."/>
            <person name="Jones D.C."/>
            <person name="Wendel J.F."/>
            <person name="Stelly D.M."/>
            <person name="Grimwood J."/>
            <person name="Schmutz J."/>
        </authorList>
    </citation>
    <scope>NUCLEOTIDE SEQUENCE [LARGE SCALE GENOMIC DNA]</scope>
    <source>
        <strain evidence="2">cv. TM-1</strain>
    </source>
</reference>
<dbReference type="GeneID" id="107952249"/>
<dbReference type="Gene3D" id="3.10.10.10">
    <property type="entry name" value="HIV Type 1 Reverse Transcriptase, subunit A, domain 1"/>
    <property type="match status" value="1"/>
</dbReference>
<evidence type="ECO:0000313" key="2">
    <source>
        <dbReference type="Proteomes" id="UP000818029"/>
    </source>
</evidence>
<organism evidence="2 3">
    <name type="scientific">Gossypium hirsutum</name>
    <name type="common">Upland cotton</name>
    <name type="synonym">Gossypium mexicanum</name>
    <dbReference type="NCBI Taxonomy" id="3635"/>
    <lineage>
        <taxon>Eukaryota</taxon>
        <taxon>Viridiplantae</taxon>
        <taxon>Streptophyta</taxon>
        <taxon>Embryophyta</taxon>
        <taxon>Tracheophyta</taxon>
        <taxon>Spermatophyta</taxon>
        <taxon>Magnoliopsida</taxon>
        <taxon>eudicotyledons</taxon>
        <taxon>Gunneridae</taxon>
        <taxon>Pentapetalae</taxon>
        <taxon>rosids</taxon>
        <taxon>malvids</taxon>
        <taxon>Malvales</taxon>
        <taxon>Malvaceae</taxon>
        <taxon>Malvoideae</taxon>
        <taxon>Gossypium</taxon>
    </lineage>
</organism>
<dbReference type="KEGG" id="ghi:107952249"/>
<dbReference type="Pfam" id="PF00078">
    <property type="entry name" value="RVT_1"/>
    <property type="match status" value="1"/>
</dbReference>
<evidence type="ECO:0000259" key="1">
    <source>
        <dbReference type="Pfam" id="PF00078"/>
    </source>
</evidence>
<keyword evidence="2" id="KW-1185">Reference proteome</keyword>
<protein>
    <recommendedName>
        <fullName evidence="1">Reverse transcriptase domain-containing protein</fullName>
    </recommendedName>
</protein>
<dbReference type="Proteomes" id="UP000818029">
    <property type="component" value="Chromosome A02"/>
</dbReference>
<reference evidence="3" key="2">
    <citation type="submission" date="2025-08" db="UniProtKB">
        <authorList>
            <consortium name="RefSeq"/>
        </authorList>
    </citation>
    <scope>IDENTIFICATION</scope>
</reference>
<dbReference type="SUPFAM" id="SSF56672">
    <property type="entry name" value="DNA/RNA polymerases"/>
    <property type="match status" value="1"/>
</dbReference>
<dbReference type="PANTHER" id="PTHR24559">
    <property type="entry name" value="TRANSPOSON TY3-I GAG-POL POLYPROTEIN"/>
    <property type="match status" value="1"/>
</dbReference>
<proteinExistence type="predicted"/>
<dbReference type="InterPro" id="IPR043128">
    <property type="entry name" value="Rev_trsase/Diguanyl_cyclase"/>
</dbReference>
<gene>
    <name evidence="3" type="primary">LOC107952249</name>
</gene>
<dbReference type="InterPro" id="IPR053134">
    <property type="entry name" value="RNA-dir_DNA_polymerase"/>
</dbReference>
<accession>A0A1U8NVX1</accession>
<sequence>MFRDVPLEIQGVIFLADLMELPFGEFNLILGMDWLVKHQVSFDCATKRVVLRTEADEKVVGIGERRNYLSNVISALKAEKLVRKGCKAFLAYVSVSDVGDSLVKDIKTIKDFSNAFPEELSGLPPKREVEFRIELLPSTAPVIDDLFDQLQGASVFSKIDLRLGYHQSRVKEADVHKTMFMTRYGHYEFLVMPFGLTNALAAFLDLMNRVFQPYLDQFIVVFIDDILVYSKTEVEHDEHLRVVLHTLREKQLQRKWVEVLRDYSYSIEYHLGKANVVADALSCRAMIDLRAMFTQLSLFDDGSLLAELQFKRRLLQPVRILLWKWERMTMDFVGGLPLTPTKKDSIWVIMDRLIKFAHFIPVRTDYSL</sequence>
<dbReference type="InterPro" id="IPR021109">
    <property type="entry name" value="Peptidase_aspartic_dom_sf"/>
</dbReference>
<dbReference type="SMR" id="A0A1U8NVX1"/>
<dbReference type="Pfam" id="PF08284">
    <property type="entry name" value="RVP_2"/>
    <property type="match status" value="1"/>
</dbReference>
<dbReference type="OrthoDB" id="999584at2759"/>
<dbReference type="PaxDb" id="3635-A0A1U8NVX1"/>
<dbReference type="InterPro" id="IPR000477">
    <property type="entry name" value="RT_dom"/>
</dbReference>
<dbReference type="AlphaFoldDB" id="A0A1U8NVX1"/>
<dbReference type="STRING" id="3635.A0A1U8NVX1"/>
<dbReference type="RefSeq" id="XP_016743005.1">
    <property type="nucleotide sequence ID" value="XM_016887516.1"/>
</dbReference>
<dbReference type="InterPro" id="IPR043502">
    <property type="entry name" value="DNA/RNA_pol_sf"/>
</dbReference>
<dbReference type="PANTHER" id="PTHR24559:SF447">
    <property type="entry name" value="RNA-DIRECTED DNA POLYMERASE HOMOLOG"/>
    <property type="match status" value="1"/>
</dbReference>